<keyword evidence="5" id="KW-1185">Reference proteome</keyword>
<dbReference type="PANTHER" id="PTHR42879:SF2">
    <property type="entry name" value="3-OXOACYL-[ACYL-CARRIER-PROTEIN] REDUCTASE FABG"/>
    <property type="match status" value="1"/>
</dbReference>
<evidence type="ECO:0000256" key="1">
    <source>
        <dbReference type="ARBA" id="ARBA00006484"/>
    </source>
</evidence>
<keyword evidence="2" id="KW-0560">Oxidoreductase</keyword>
<dbReference type="InterPro" id="IPR002347">
    <property type="entry name" value="SDR_fam"/>
</dbReference>
<comment type="similarity">
    <text evidence="1">Belongs to the short-chain dehydrogenases/reductases (SDR) family.</text>
</comment>
<dbReference type="NCBIfam" id="NF009466">
    <property type="entry name" value="PRK12826.1-2"/>
    <property type="match status" value="1"/>
</dbReference>
<dbReference type="Pfam" id="PF13561">
    <property type="entry name" value="adh_short_C2"/>
    <property type="match status" value="1"/>
</dbReference>
<protein>
    <submittedName>
        <fullName evidence="4">SDR family oxidoreductase</fullName>
    </submittedName>
</protein>
<evidence type="ECO:0000259" key="3">
    <source>
        <dbReference type="SMART" id="SM00822"/>
    </source>
</evidence>
<dbReference type="GO" id="GO:0032787">
    <property type="term" value="P:monocarboxylic acid metabolic process"/>
    <property type="evidence" value="ECO:0007669"/>
    <property type="project" value="UniProtKB-ARBA"/>
</dbReference>
<sequence>MASASADGAPCALVTGGSRGIGRAIAVQLARDGFDVGFCYRSDVGAAADTAAEIEALGRRVHHQAVDVAGFEAVQEFVAAAEEKLGPVTAAVSCAGITRDKSLALMPPEDWSAVLRTNLDGSFNLARAVMFGMIKRRAGTLVLVSSVSGIIGNAGQANYAASKAGMLGLGASLALEVAGRGVRVNTVAPGLIESDMVAAMPAKARAKFETDIPMGRFGVPRDVADAVSFLVSDRAAYITGTVLRVDGGLAH</sequence>
<evidence type="ECO:0000313" key="5">
    <source>
        <dbReference type="Proteomes" id="UP000432015"/>
    </source>
</evidence>
<dbReference type="AlphaFoldDB" id="A0A7K1KX92"/>
<dbReference type="PRINTS" id="PR00080">
    <property type="entry name" value="SDRFAMILY"/>
</dbReference>
<dbReference type="EMBL" id="WOFH01000003">
    <property type="protein sequence ID" value="MUN36828.1"/>
    <property type="molecule type" value="Genomic_DNA"/>
</dbReference>
<dbReference type="PRINTS" id="PR00081">
    <property type="entry name" value="GDHRDH"/>
</dbReference>
<dbReference type="InterPro" id="IPR036291">
    <property type="entry name" value="NAD(P)-bd_dom_sf"/>
</dbReference>
<name>A0A7K1KX92_9ACTN</name>
<evidence type="ECO:0000313" key="4">
    <source>
        <dbReference type="EMBL" id="MUN36828.1"/>
    </source>
</evidence>
<dbReference type="InterPro" id="IPR020904">
    <property type="entry name" value="Sc_DH/Rdtase_CS"/>
</dbReference>
<dbReference type="GO" id="GO:0016491">
    <property type="term" value="F:oxidoreductase activity"/>
    <property type="evidence" value="ECO:0007669"/>
    <property type="project" value="UniProtKB-KW"/>
</dbReference>
<accession>A0A7K1KX92</accession>
<dbReference type="Proteomes" id="UP000432015">
    <property type="component" value="Unassembled WGS sequence"/>
</dbReference>
<dbReference type="SUPFAM" id="SSF51735">
    <property type="entry name" value="NAD(P)-binding Rossmann-fold domains"/>
    <property type="match status" value="1"/>
</dbReference>
<proteinExistence type="inferred from homology"/>
<comment type="caution">
    <text evidence="4">The sequence shown here is derived from an EMBL/GenBank/DDBJ whole genome shotgun (WGS) entry which is preliminary data.</text>
</comment>
<dbReference type="Gene3D" id="3.40.50.720">
    <property type="entry name" value="NAD(P)-binding Rossmann-like Domain"/>
    <property type="match status" value="1"/>
</dbReference>
<dbReference type="InterPro" id="IPR050259">
    <property type="entry name" value="SDR"/>
</dbReference>
<dbReference type="SMART" id="SM00822">
    <property type="entry name" value="PKS_KR"/>
    <property type="match status" value="1"/>
</dbReference>
<dbReference type="FunFam" id="3.40.50.720:FF:000173">
    <property type="entry name" value="3-oxoacyl-[acyl-carrier protein] reductase"/>
    <property type="match status" value="1"/>
</dbReference>
<feature type="domain" description="Ketoreductase" evidence="3">
    <location>
        <begin position="10"/>
        <end position="194"/>
    </location>
</feature>
<dbReference type="PROSITE" id="PS00061">
    <property type="entry name" value="ADH_SHORT"/>
    <property type="match status" value="1"/>
</dbReference>
<dbReference type="InterPro" id="IPR057326">
    <property type="entry name" value="KR_dom"/>
</dbReference>
<evidence type="ECO:0000256" key="2">
    <source>
        <dbReference type="ARBA" id="ARBA00023002"/>
    </source>
</evidence>
<dbReference type="PANTHER" id="PTHR42879">
    <property type="entry name" value="3-OXOACYL-(ACYL-CARRIER-PROTEIN) REDUCTASE"/>
    <property type="match status" value="1"/>
</dbReference>
<reference evidence="4 5" key="1">
    <citation type="submission" date="2019-11" db="EMBL/GenBank/DDBJ databases">
        <authorList>
            <person name="Cao P."/>
        </authorList>
    </citation>
    <scope>NUCLEOTIDE SEQUENCE [LARGE SCALE GENOMIC DNA]</scope>
    <source>
        <strain evidence="4 5">NEAU-AAG5</strain>
    </source>
</reference>
<gene>
    <name evidence="4" type="ORF">GNZ18_09485</name>
</gene>
<dbReference type="RefSeq" id="WP_156215878.1">
    <property type="nucleotide sequence ID" value="NZ_WOFH01000003.1"/>
</dbReference>
<organism evidence="4 5">
    <name type="scientific">Actinomadura litoris</name>
    <dbReference type="NCBI Taxonomy" id="2678616"/>
    <lineage>
        <taxon>Bacteria</taxon>
        <taxon>Bacillati</taxon>
        <taxon>Actinomycetota</taxon>
        <taxon>Actinomycetes</taxon>
        <taxon>Streptosporangiales</taxon>
        <taxon>Thermomonosporaceae</taxon>
        <taxon>Actinomadura</taxon>
    </lineage>
</organism>